<keyword evidence="5 10" id="KW-0479">Metal-binding</keyword>
<keyword evidence="6 10" id="KW-0274">FAD</keyword>
<keyword evidence="3 10" id="KW-0285">Flavoprotein</keyword>
<dbReference type="InterPro" id="IPR003374">
    <property type="entry name" value="ApbE-like_sf"/>
</dbReference>
<dbReference type="Gene3D" id="3.10.520.10">
    <property type="entry name" value="ApbE-like domains"/>
    <property type="match status" value="1"/>
</dbReference>
<dbReference type="RefSeq" id="WP_054278047.1">
    <property type="nucleotide sequence ID" value="NZ_LHQM01000003.1"/>
</dbReference>
<dbReference type="AlphaFoldDB" id="A0A0P6SKY3"/>
<evidence type="ECO:0000256" key="3">
    <source>
        <dbReference type="ARBA" id="ARBA00022630"/>
    </source>
</evidence>
<evidence type="ECO:0000256" key="10">
    <source>
        <dbReference type="PIRNR" id="PIRNR006268"/>
    </source>
</evidence>
<reference evidence="12 13" key="1">
    <citation type="submission" date="2015-08" db="EMBL/GenBank/DDBJ databases">
        <title>Genome sequence of Streptococcus phocae subsp. phocae ATCC 51973T isolated from liver specimen obtained from seal.</title>
        <authorList>
            <person name="Avendano-Herrera R."/>
        </authorList>
    </citation>
    <scope>NUCLEOTIDE SEQUENCE [LARGE SCALE GENOMIC DNA]</scope>
    <source>
        <strain evidence="12 13">ATCC 51973</strain>
    </source>
</reference>
<evidence type="ECO:0000256" key="2">
    <source>
        <dbReference type="ARBA" id="ARBA00016337"/>
    </source>
</evidence>
<organism evidence="12 13">
    <name type="scientific">Streptococcus phocae</name>
    <dbReference type="NCBI Taxonomy" id="119224"/>
    <lineage>
        <taxon>Bacteria</taxon>
        <taxon>Bacillati</taxon>
        <taxon>Bacillota</taxon>
        <taxon>Bacilli</taxon>
        <taxon>Lactobacillales</taxon>
        <taxon>Streptococcaceae</taxon>
        <taxon>Streptococcus</taxon>
    </lineage>
</organism>
<comment type="catalytic activity">
    <reaction evidence="9 10">
        <text>L-threonyl-[protein] + FAD = FMN-L-threonyl-[protein] + AMP + H(+)</text>
        <dbReference type="Rhea" id="RHEA:36847"/>
        <dbReference type="Rhea" id="RHEA-COMP:11060"/>
        <dbReference type="Rhea" id="RHEA-COMP:11061"/>
        <dbReference type="ChEBI" id="CHEBI:15378"/>
        <dbReference type="ChEBI" id="CHEBI:30013"/>
        <dbReference type="ChEBI" id="CHEBI:57692"/>
        <dbReference type="ChEBI" id="CHEBI:74257"/>
        <dbReference type="ChEBI" id="CHEBI:456215"/>
        <dbReference type="EC" id="2.7.1.180"/>
    </reaction>
</comment>
<dbReference type="Pfam" id="PF02424">
    <property type="entry name" value="ApbE"/>
    <property type="match status" value="1"/>
</dbReference>
<dbReference type="PIRSF" id="PIRSF006268">
    <property type="entry name" value="ApbE"/>
    <property type="match status" value="1"/>
</dbReference>
<feature type="binding site" evidence="11">
    <location>
        <position position="146"/>
    </location>
    <ligand>
        <name>Mg(2+)</name>
        <dbReference type="ChEBI" id="CHEBI:18420"/>
    </ligand>
</feature>
<name>A0A0P6SKY3_9STRE</name>
<dbReference type="PANTHER" id="PTHR30040:SF2">
    <property type="entry name" value="FAD:PROTEIN FMN TRANSFERASE"/>
    <property type="match status" value="1"/>
</dbReference>
<evidence type="ECO:0000256" key="4">
    <source>
        <dbReference type="ARBA" id="ARBA00022679"/>
    </source>
</evidence>
<evidence type="ECO:0000256" key="7">
    <source>
        <dbReference type="ARBA" id="ARBA00022842"/>
    </source>
</evidence>
<keyword evidence="7 10" id="KW-0460">Magnesium</keyword>
<comment type="cofactor">
    <cofactor evidence="11">
        <name>Mg(2+)</name>
        <dbReference type="ChEBI" id="CHEBI:18420"/>
    </cofactor>
    <cofactor evidence="11">
        <name>Mn(2+)</name>
        <dbReference type="ChEBI" id="CHEBI:29035"/>
    </cofactor>
    <text evidence="11">Magnesium. Can also use manganese.</text>
</comment>
<dbReference type="EMBL" id="LHQM01000003">
    <property type="protein sequence ID" value="KPJ23133.1"/>
    <property type="molecule type" value="Genomic_DNA"/>
</dbReference>
<evidence type="ECO:0000256" key="11">
    <source>
        <dbReference type="PIRSR" id="PIRSR006268-2"/>
    </source>
</evidence>
<protein>
    <recommendedName>
        <fullName evidence="2 10">FAD:protein FMN transferase</fullName>
        <ecNumber evidence="1 10">2.7.1.180</ecNumber>
    </recommendedName>
    <alternativeName>
        <fullName evidence="8 10">Flavin transferase</fullName>
    </alternativeName>
</protein>
<evidence type="ECO:0000313" key="13">
    <source>
        <dbReference type="Proteomes" id="UP000049578"/>
    </source>
</evidence>
<keyword evidence="13" id="KW-1185">Reference proteome</keyword>
<keyword evidence="4 10" id="KW-0808">Transferase</keyword>
<evidence type="ECO:0000313" key="12">
    <source>
        <dbReference type="EMBL" id="KPJ23133.1"/>
    </source>
</evidence>
<evidence type="ECO:0000256" key="5">
    <source>
        <dbReference type="ARBA" id="ARBA00022723"/>
    </source>
</evidence>
<feature type="binding site" evidence="11">
    <location>
        <position position="262"/>
    </location>
    <ligand>
        <name>Mg(2+)</name>
        <dbReference type="ChEBI" id="CHEBI:18420"/>
    </ligand>
</feature>
<feature type="binding site" evidence="11">
    <location>
        <position position="266"/>
    </location>
    <ligand>
        <name>Mg(2+)</name>
        <dbReference type="ChEBI" id="CHEBI:18420"/>
    </ligand>
</feature>
<comment type="caution">
    <text evidence="12">The sequence shown here is derived from an EMBL/GenBank/DDBJ whole genome shotgun (WGS) entry which is preliminary data.</text>
</comment>
<dbReference type="Proteomes" id="UP000049578">
    <property type="component" value="Unassembled WGS sequence"/>
</dbReference>
<dbReference type="InterPro" id="IPR024932">
    <property type="entry name" value="ApbE"/>
</dbReference>
<dbReference type="EC" id="2.7.1.180" evidence="1 10"/>
<evidence type="ECO:0000256" key="1">
    <source>
        <dbReference type="ARBA" id="ARBA00011955"/>
    </source>
</evidence>
<accession>A0A0P6SKY3</accession>
<dbReference type="PATRIC" id="fig|119224.3.peg.822"/>
<dbReference type="PANTHER" id="PTHR30040">
    <property type="entry name" value="THIAMINE BIOSYNTHESIS LIPOPROTEIN APBE"/>
    <property type="match status" value="1"/>
</dbReference>
<evidence type="ECO:0000256" key="9">
    <source>
        <dbReference type="ARBA" id="ARBA00048540"/>
    </source>
</evidence>
<dbReference type="GO" id="GO:0046872">
    <property type="term" value="F:metal ion binding"/>
    <property type="evidence" value="ECO:0007669"/>
    <property type="project" value="UniProtKB-UniRule"/>
</dbReference>
<evidence type="ECO:0000256" key="8">
    <source>
        <dbReference type="ARBA" id="ARBA00031306"/>
    </source>
</evidence>
<sequence>MFVTDQIKLMGTVIDIQIMSQRAPQQLIKVRDLLTLYKNRFSANDATSELMAINQAAGIKPITVHPDLFVLISLGKKHSLADFSNLNIAIGPLVQTWRIGFSDAKVPSQDVISKQLALTDPSQILLNKKQQSVYLRQKGMALDLGALAKGYIADQVMTYLIEDGIDAAMINLGGNVLTHGLNPKRTDGLFYIGIQKPNAERGKHLGILKTNNQSVVTSGIYERHFHVQGKNYHHLLDPHTGYPIKTDMASLTIVAPSATESDTWATRLFGLDTRLVLSFLNNRDDLGGIIITRNHQILVSDGLQKQFRLLYS</sequence>
<dbReference type="GO" id="GO:0016740">
    <property type="term" value="F:transferase activity"/>
    <property type="evidence" value="ECO:0007669"/>
    <property type="project" value="UniProtKB-UniRule"/>
</dbReference>
<dbReference type="STRING" id="119224.AKK44_00475"/>
<proteinExistence type="inferred from homology"/>
<gene>
    <name evidence="12" type="ORF">AKK44_00475</name>
</gene>
<dbReference type="SUPFAM" id="SSF143631">
    <property type="entry name" value="ApbE-like"/>
    <property type="match status" value="1"/>
</dbReference>
<evidence type="ECO:0000256" key="6">
    <source>
        <dbReference type="ARBA" id="ARBA00022827"/>
    </source>
</evidence>
<comment type="similarity">
    <text evidence="10">Belongs to the ApbE family.</text>
</comment>